<dbReference type="AlphaFoldDB" id="A0A7J9DC69"/>
<dbReference type="PANTHER" id="PTHR48475:SF2">
    <property type="entry name" value="RIBONUCLEASE H"/>
    <property type="match status" value="1"/>
</dbReference>
<organism evidence="1 2">
    <name type="scientific">Gossypium trilobum</name>
    <dbReference type="NCBI Taxonomy" id="34281"/>
    <lineage>
        <taxon>Eukaryota</taxon>
        <taxon>Viridiplantae</taxon>
        <taxon>Streptophyta</taxon>
        <taxon>Embryophyta</taxon>
        <taxon>Tracheophyta</taxon>
        <taxon>Spermatophyta</taxon>
        <taxon>Magnoliopsida</taxon>
        <taxon>eudicotyledons</taxon>
        <taxon>Gunneridae</taxon>
        <taxon>Pentapetalae</taxon>
        <taxon>rosids</taxon>
        <taxon>malvids</taxon>
        <taxon>Malvales</taxon>
        <taxon>Malvaceae</taxon>
        <taxon>Malvoideae</taxon>
        <taxon>Gossypium</taxon>
    </lineage>
</organism>
<gene>
    <name evidence="1" type="ORF">Gotri_021322</name>
</gene>
<name>A0A7J9DC69_9ROSI</name>
<evidence type="ECO:0000313" key="1">
    <source>
        <dbReference type="EMBL" id="MBA0758313.1"/>
    </source>
</evidence>
<dbReference type="EMBL" id="JABEZW010000001">
    <property type="protein sequence ID" value="MBA0758313.1"/>
    <property type="molecule type" value="Genomic_DNA"/>
</dbReference>
<dbReference type="PANTHER" id="PTHR48475">
    <property type="entry name" value="RIBONUCLEASE H"/>
    <property type="match status" value="1"/>
</dbReference>
<sequence length="129" mass="14579">MNTSSRMVKYSVKLSDFGLDFSPHKEIKVQDLTDFIVECSFIKYLEAEDGASLKEVQEIIAKSTIEELPDNDTPYVLHVDVSSSKSSFRMSISLVHRDGNEWKYCISFSFIGSNNIAKYEIVIVGLELA</sequence>
<proteinExistence type="predicted"/>
<reference evidence="1 2" key="1">
    <citation type="journal article" date="2019" name="Genome Biol. Evol.">
        <title>Insights into the evolution of the New World diploid cottons (Gossypium, subgenus Houzingenia) based on genome sequencing.</title>
        <authorList>
            <person name="Grover C.E."/>
            <person name="Arick M.A. 2nd"/>
            <person name="Thrash A."/>
            <person name="Conover J.L."/>
            <person name="Sanders W.S."/>
            <person name="Peterson D.G."/>
            <person name="Frelichowski J.E."/>
            <person name="Scheffler J.A."/>
            <person name="Scheffler B.E."/>
            <person name="Wendel J.F."/>
        </authorList>
    </citation>
    <scope>NUCLEOTIDE SEQUENCE [LARGE SCALE GENOMIC DNA]</scope>
    <source>
        <strain evidence="1">8</strain>
        <tissue evidence="1">Leaf</tissue>
    </source>
</reference>
<accession>A0A7J9DC69</accession>
<comment type="caution">
    <text evidence="1">The sequence shown here is derived from an EMBL/GenBank/DDBJ whole genome shotgun (WGS) entry which is preliminary data.</text>
</comment>
<keyword evidence="2" id="KW-1185">Reference proteome</keyword>
<dbReference type="Proteomes" id="UP000593568">
    <property type="component" value="Unassembled WGS sequence"/>
</dbReference>
<protein>
    <submittedName>
        <fullName evidence="1">Uncharacterized protein</fullName>
    </submittedName>
</protein>
<evidence type="ECO:0000313" key="2">
    <source>
        <dbReference type="Proteomes" id="UP000593568"/>
    </source>
</evidence>